<protein>
    <recommendedName>
        <fullName evidence="9">ATP-dependent dethiobiotin synthetase BioD</fullName>
        <ecNumber evidence="9">6.3.3.3</ecNumber>
    </recommendedName>
    <alternativeName>
        <fullName evidence="9">DTB synthetase</fullName>
        <shortName evidence="9">DTBS</shortName>
    </alternativeName>
    <alternativeName>
        <fullName evidence="9">Dethiobiotin synthase</fullName>
    </alternativeName>
</protein>
<keyword evidence="4 9" id="KW-0547">Nucleotide-binding</keyword>
<dbReference type="InterPro" id="IPR004472">
    <property type="entry name" value="DTB_synth_BioD"/>
</dbReference>
<evidence type="ECO:0000256" key="9">
    <source>
        <dbReference type="HAMAP-Rule" id="MF_00336"/>
    </source>
</evidence>
<dbReference type="GO" id="GO:0009102">
    <property type="term" value="P:biotin biosynthetic process"/>
    <property type="evidence" value="ECO:0007669"/>
    <property type="project" value="UniProtKB-UniRule"/>
</dbReference>
<keyword evidence="1 9" id="KW-0963">Cytoplasm</keyword>
<evidence type="ECO:0000256" key="6">
    <source>
        <dbReference type="ARBA" id="ARBA00022840"/>
    </source>
</evidence>
<name>A0A1W1I969_9BACT</name>
<comment type="catalytic activity">
    <reaction evidence="8">
        <text>(7R,8S)-8-amino-7-(carboxyamino)nonanoate + ATP = (4R,5S)-dethiobiotin + ADP + phosphate + H(+)</text>
        <dbReference type="Rhea" id="RHEA:63684"/>
        <dbReference type="ChEBI" id="CHEBI:15378"/>
        <dbReference type="ChEBI" id="CHEBI:30616"/>
        <dbReference type="ChEBI" id="CHEBI:43474"/>
        <dbReference type="ChEBI" id="CHEBI:149470"/>
        <dbReference type="ChEBI" id="CHEBI:149473"/>
        <dbReference type="ChEBI" id="CHEBI:456216"/>
    </reaction>
</comment>
<comment type="cofactor">
    <cofactor evidence="9">
        <name>Mg(2+)</name>
        <dbReference type="ChEBI" id="CHEBI:18420"/>
    </cofactor>
</comment>
<dbReference type="Gene3D" id="3.40.50.300">
    <property type="entry name" value="P-loop containing nucleotide triphosphate hydrolases"/>
    <property type="match status" value="1"/>
</dbReference>
<dbReference type="GO" id="GO:0005829">
    <property type="term" value="C:cytosol"/>
    <property type="evidence" value="ECO:0007669"/>
    <property type="project" value="TreeGrafter"/>
</dbReference>
<evidence type="ECO:0000256" key="1">
    <source>
        <dbReference type="ARBA" id="ARBA00022490"/>
    </source>
</evidence>
<dbReference type="KEGG" id="nja:NSJP_3411"/>
<comment type="subcellular location">
    <subcellularLocation>
        <location evidence="9">Cytoplasm</location>
    </subcellularLocation>
</comment>
<proteinExistence type="inferred from homology"/>
<keyword evidence="11" id="KW-1185">Reference proteome</keyword>
<comment type="subunit">
    <text evidence="9">Homodimer.</text>
</comment>
<comment type="function">
    <text evidence="9">Catalyzes a mechanistically unusual reaction, the ATP-dependent insertion of CO2 between the N7 and N8 nitrogen atoms of 7,8-diaminopelargonic acid (DAPA, also called 7,8-diammoniononanoate) to form a ureido ring.</text>
</comment>
<comment type="pathway">
    <text evidence="9">Cofactor biosynthesis; biotin biosynthesis; biotin from 7,8-diaminononanoate: step 1/2.</text>
</comment>
<evidence type="ECO:0000256" key="3">
    <source>
        <dbReference type="ARBA" id="ARBA00022723"/>
    </source>
</evidence>
<dbReference type="HAMAP" id="MF_00336">
    <property type="entry name" value="BioD"/>
    <property type="match status" value="1"/>
</dbReference>
<gene>
    <name evidence="9 10" type="primary">bioD</name>
    <name evidence="10" type="ORF">NSJP_3411</name>
</gene>
<accession>A0A1W1I969</accession>
<dbReference type="PANTHER" id="PTHR43210:SF2">
    <property type="entry name" value="ATP-DEPENDENT DETHIOBIOTIN SYNTHETASE BIOD 2"/>
    <property type="match status" value="1"/>
</dbReference>
<dbReference type="EC" id="6.3.3.3" evidence="9"/>
<dbReference type="RefSeq" id="WP_080887777.1">
    <property type="nucleotide sequence ID" value="NZ_LT828648.1"/>
</dbReference>
<dbReference type="PANTHER" id="PTHR43210">
    <property type="entry name" value="DETHIOBIOTIN SYNTHETASE"/>
    <property type="match status" value="1"/>
</dbReference>
<dbReference type="OrthoDB" id="9802097at2"/>
<organism evidence="10 11">
    <name type="scientific">Nitrospira japonica</name>
    <dbReference type="NCBI Taxonomy" id="1325564"/>
    <lineage>
        <taxon>Bacteria</taxon>
        <taxon>Pseudomonadati</taxon>
        <taxon>Nitrospirota</taxon>
        <taxon>Nitrospiria</taxon>
        <taxon>Nitrospirales</taxon>
        <taxon>Nitrospiraceae</taxon>
        <taxon>Nitrospira</taxon>
    </lineage>
</organism>
<feature type="active site" evidence="9">
    <location>
        <position position="38"/>
    </location>
</feature>
<evidence type="ECO:0000313" key="10">
    <source>
        <dbReference type="EMBL" id="SLM49578.1"/>
    </source>
</evidence>
<dbReference type="PIRSF" id="PIRSF006755">
    <property type="entry name" value="DTB_synth"/>
    <property type="match status" value="1"/>
</dbReference>
<comment type="catalytic activity">
    <reaction evidence="9">
        <text>(7R,8S)-7,8-diammoniononanoate + CO2 + ATP = (4R,5S)-dethiobiotin + ADP + phosphate + 3 H(+)</text>
        <dbReference type="Rhea" id="RHEA:15805"/>
        <dbReference type="ChEBI" id="CHEBI:15378"/>
        <dbReference type="ChEBI" id="CHEBI:16526"/>
        <dbReference type="ChEBI" id="CHEBI:30616"/>
        <dbReference type="ChEBI" id="CHEBI:43474"/>
        <dbReference type="ChEBI" id="CHEBI:149469"/>
        <dbReference type="ChEBI" id="CHEBI:149473"/>
        <dbReference type="ChEBI" id="CHEBI:456216"/>
        <dbReference type="EC" id="6.3.3.3"/>
    </reaction>
</comment>
<evidence type="ECO:0000256" key="2">
    <source>
        <dbReference type="ARBA" id="ARBA00022598"/>
    </source>
</evidence>
<evidence type="ECO:0000313" key="11">
    <source>
        <dbReference type="Proteomes" id="UP000192042"/>
    </source>
</evidence>
<dbReference type="Proteomes" id="UP000192042">
    <property type="component" value="Chromosome I"/>
</dbReference>
<sequence length="242" mass="26055">MNSGIFITGTDTGVGKTIVTAALALHMKRKGIAVGVMKPIETGITSSGLARSDAARLQAVIESDDALGAICPFQFELPLAPLAAAQAERREIDLGVIQKVHRLMAGRYEYVVAEGIGGVHVPIGRNIDVFDLIARLRLPVVVVGRSGLGGINHALLTVEALRRRRIPVAALVLNQTRPARSKLERLQERTTVEILRKQAGVPVLGPLPYRSELSKQFRKTVTKLAQSAAITQLAKAVRRAAR</sequence>
<evidence type="ECO:0000256" key="7">
    <source>
        <dbReference type="ARBA" id="ARBA00022842"/>
    </source>
</evidence>
<feature type="binding site" evidence="9">
    <location>
        <position position="53"/>
    </location>
    <ligand>
        <name>ATP</name>
        <dbReference type="ChEBI" id="CHEBI:30616"/>
    </ligand>
</feature>
<dbReference type="CDD" id="cd03109">
    <property type="entry name" value="DTBS"/>
    <property type="match status" value="1"/>
</dbReference>
<dbReference type="InterPro" id="IPR027417">
    <property type="entry name" value="P-loop_NTPase"/>
</dbReference>
<dbReference type="AlphaFoldDB" id="A0A1W1I969"/>
<feature type="binding site" evidence="9">
    <location>
        <position position="42"/>
    </location>
    <ligand>
        <name>substrate</name>
    </ligand>
</feature>
<dbReference type="UniPathway" id="UPA00078">
    <property type="reaction ID" value="UER00161"/>
</dbReference>
<evidence type="ECO:0000256" key="8">
    <source>
        <dbReference type="ARBA" id="ARBA00047386"/>
    </source>
</evidence>
<keyword evidence="5 9" id="KW-0093">Biotin biosynthesis</keyword>
<dbReference type="EMBL" id="LT828648">
    <property type="protein sequence ID" value="SLM49578.1"/>
    <property type="molecule type" value="Genomic_DNA"/>
</dbReference>
<feature type="binding site" evidence="9">
    <location>
        <begin position="174"/>
        <end position="175"/>
    </location>
    <ligand>
        <name>ATP</name>
        <dbReference type="ChEBI" id="CHEBI:30616"/>
    </ligand>
</feature>
<keyword evidence="7 9" id="KW-0460">Magnesium</keyword>
<evidence type="ECO:0000256" key="4">
    <source>
        <dbReference type="ARBA" id="ARBA00022741"/>
    </source>
</evidence>
<comment type="caution">
    <text evidence="9">Lacks conserved residue(s) required for the propagation of feature annotation.</text>
</comment>
<dbReference type="NCBIfam" id="TIGR00347">
    <property type="entry name" value="bioD"/>
    <property type="match status" value="1"/>
</dbReference>
<keyword evidence="2 9" id="KW-0436">Ligase</keyword>
<feature type="binding site" evidence="9">
    <location>
        <position position="17"/>
    </location>
    <ligand>
        <name>Mg(2+)</name>
        <dbReference type="ChEBI" id="CHEBI:18420"/>
    </ligand>
</feature>
<dbReference type="GO" id="GO:0042803">
    <property type="term" value="F:protein homodimerization activity"/>
    <property type="evidence" value="ECO:0007669"/>
    <property type="project" value="UniProtKB-ARBA"/>
</dbReference>
<comment type="similarity">
    <text evidence="9">Belongs to the dethiobiotin synthetase family.</text>
</comment>
<feature type="binding site" evidence="9">
    <location>
        <position position="53"/>
    </location>
    <ligand>
        <name>Mg(2+)</name>
        <dbReference type="ChEBI" id="CHEBI:18420"/>
    </ligand>
</feature>
<feature type="binding site" evidence="9">
    <location>
        <position position="114"/>
    </location>
    <ligand>
        <name>Mg(2+)</name>
        <dbReference type="ChEBI" id="CHEBI:18420"/>
    </ligand>
</feature>
<feature type="binding site" evidence="9">
    <location>
        <begin position="13"/>
        <end position="18"/>
    </location>
    <ligand>
        <name>ATP</name>
        <dbReference type="ChEBI" id="CHEBI:30616"/>
    </ligand>
</feature>
<evidence type="ECO:0000256" key="5">
    <source>
        <dbReference type="ARBA" id="ARBA00022756"/>
    </source>
</evidence>
<dbReference type="STRING" id="1325564.NSJP_3411"/>
<dbReference type="SUPFAM" id="SSF52540">
    <property type="entry name" value="P-loop containing nucleoside triphosphate hydrolases"/>
    <property type="match status" value="1"/>
</dbReference>
<reference evidence="10 11" key="1">
    <citation type="submission" date="2017-03" db="EMBL/GenBank/DDBJ databases">
        <authorList>
            <person name="Afonso C.L."/>
            <person name="Miller P.J."/>
            <person name="Scott M.A."/>
            <person name="Spackman E."/>
            <person name="Goraichik I."/>
            <person name="Dimitrov K.M."/>
            <person name="Suarez D.L."/>
            <person name="Swayne D.E."/>
        </authorList>
    </citation>
    <scope>NUCLEOTIDE SEQUENCE [LARGE SCALE GENOMIC DNA]</scope>
    <source>
        <strain evidence="10">Genome sequencing of Nitrospira japonica strain NJ11</strain>
    </source>
</reference>
<dbReference type="GO" id="GO:0000287">
    <property type="term" value="F:magnesium ion binding"/>
    <property type="evidence" value="ECO:0007669"/>
    <property type="project" value="UniProtKB-UniRule"/>
</dbReference>
<dbReference type="GO" id="GO:0004141">
    <property type="term" value="F:dethiobiotin synthase activity"/>
    <property type="evidence" value="ECO:0007669"/>
    <property type="project" value="UniProtKB-UniRule"/>
</dbReference>
<keyword evidence="3 9" id="KW-0479">Metal-binding</keyword>
<dbReference type="GO" id="GO:0005524">
    <property type="term" value="F:ATP binding"/>
    <property type="evidence" value="ECO:0007669"/>
    <property type="project" value="UniProtKB-UniRule"/>
</dbReference>
<feature type="binding site" evidence="9">
    <location>
        <begin position="114"/>
        <end position="117"/>
    </location>
    <ligand>
        <name>ATP</name>
        <dbReference type="ChEBI" id="CHEBI:30616"/>
    </ligand>
</feature>
<keyword evidence="6 9" id="KW-0067">ATP-binding</keyword>
<dbReference type="FunFam" id="3.40.50.300:FF:000292">
    <property type="entry name" value="ATP-dependent dethiobiotin synthetase BioD"/>
    <property type="match status" value="1"/>
</dbReference>
<dbReference type="Pfam" id="PF13500">
    <property type="entry name" value="AAA_26"/>
    <property type="match status" value="1"/>
</dbReference>